<protein>
    <recommendedName>
        <fullName evidence="2">HECT-type E3 ubiquitin transferase</fullName>
        <ecNumber evidence="2">2.3.2.26</ecNumber>
    </recommendedName>
</protein>
<dbReference type="Gene3D" id="3.30.460.10">
    <property type="entry name" value="Beta Polymerase, domain 2"/>
    <property type="match status" value="1"/>
</dbReference>
<organism evidence="6 7">
    <name type="scientific">Phtheirospermum japonicum</name>
    <dbReference type="NCBI Taxonomy" id="374723"/>
    <lineage>
        <taxon>Eukaryota</taxon>
        <taxon>Viridiplantae</taxon>
        <taxon>Streptophyta</taxon>
        <taxon>Embryophyta</taxon>
        <taxon>Tracheophyta</taxon>
        <taxon>Spermatophyta</taxon>
        <taxon>Magnoliopsida</taxon>
        <taxon>eudicotyledons</taxon>
        <taxon>Gunneridae</taxon>
        <taxon>Pentapetalae</taxon>
        <taxon>asterids</taxon>
        <taxon>lamiids</taxon>
        <taxon>Lamiales</taxon>
        <taxon>Orobanchaceae</taxon>
        <taxon>Orobanchaceae incertae sedis</taxon>
        <taxon>Phtheirospermum</taxon>
    </lineage>
</organism>
<keyword evidence="3" id="KW-0808">Transferase</keyword>
<keyword evidence="7" id="KW-1185">Reference proteome</keyword>
<dbReference type="PANTHER" id="PTHR45700">
    <property type="entry name" value="UBIQUITIN-PROTEIN LIGASE E3C"/>
    <property type="match status" value="1"/>
</dbReference>
<dbReference type="EC" id="2.3.2.26" evidence="2"/>
<dbReference type="Proteomes" id="UP000653305">
    <property type="component" value="Unassembled WGS sequence"/>
</dbReference>
<dbReference type="GO" id="GO:0000209">
    <property type="term" value="P:protein polyubiquitination"/>
    <property type="evidence" value="ECO:0007669"/>
    <property type="project" value="InterPro"/>
</dbReference>
<reference evidence="6" key="1">
    <citation type="submission" date="2020-07" db="EMBL/GenBank/DDBJ databases">
        <title>Ethylene signaling mediates host invasion by parasitic plants.</title>
        <authorList>
            <person name="Yoshida S."/>
        </authorList>
    </citation>
    <scope>NUCLEOTIDE SEQUENCE</scope>
    <source>
        <strain evidence="6">Okayama</strain>
    </source>
</reference>
<dbReference type="GO" id="GO:0061630">
    <property type="term" value="F:ubiquitin protein ligase activity"/>
    <property type="evidence" value="ECO:0007669"/>
    <property type="project" value="UniProtKB-EC"/>
</dbReference>
<dbReference type="SUPFAM" id="SSF81301">
    <property type="entry name" value="Nucleotidyltransferase"/>
    <property type="match status" value="1"/>
</dbReference>
<dbReference type="OrthoDB" id="8068875at2759"/>
<dbReference type="Pfam" id="PF14792">
    <property type="entry name" value="DNA_pol_B_palm"/>
    <property type="match status" value="1"/>
</dbReference>
<comment type="caution">
    <text evidence="6">The sequence shown here is derived from an EMBL/GenBank/DDBJ whole genome shotgun (WGS) entry which is preliminary data.</text>
</comment>
<evidence type="ECO:0000256" key="2">
    <source>
        <dbReference type="ARBA" id="ARBA00012485"/>
    </source>
</evidence>
<accession>A0A830CR43</accession>
<dbReference type="EMBL" id="BMAC01000743">
    <property type="protein sequence ID" value="GFQ02361.1"/>
    <property type="molecule type" value="Genomic_DNA"/>
</dbReference>
<evidence type="ECO:0000256" key="4">
    <source>
        <dbReference type="SAM" id="MobiDB-lite"/>
    </source>
</evidence>
<dbReference type="InterPro" id="IPR043519">
    <property type="entry name" value="NT_sf"/>
</dbReference>
<dbReference type="PANTHER" id="PTHR45700:SF2">
    <property type="entry name" value="UBIQUITIN-PROTEIN LIGASE E3C"/>
    <property type="match status" value="1"/>
</dbReference>
<feature type="region of interest" description="Disordered" evidence="4">
    <location>
        <begin position="21"/>
        <end position="40"/>
    </location>
</feature>
<sequence>MRIGFKSSFLVNAMEHSLSPPFNANATLSPPPSSGDGDETLEDAWYKNIASKLLIVVSLRGASAKEITRDALIERVNQERELRSYTRRANTAVMFIQRVWRRHHEMKLMALRLQRDWEIRMNEQRAGALTKMQISIEILRPFLFFINYLSVRSGKIGARDRDCINCFRVILENITSNDGIFLIVASAITLSLQPFHITNMDLNDDVMMEWAVEQYCYSVLTIPWFPQRLPAILVPALRHKSVLLPCLRMLLAFWSGLEHRASEADSGHYRNGLRTDSQQIWSEERGPVCDVVSVVIVCGGSYRRGKASCGDMDIVKRHHDGKKCGIQL</sequence>
<feature type="domain" description="DNA polymerase beta palm" evidence="5">
    <location>
        <begin position="294"/>
        <end position="323"/>
    </location>
</feature>
<evidence type="ECO:0000256" key="3">
    <source>
        <dbReference type="ARBA" id="ARBA00022679"/>
    </source>
</evidence>
<dbReference type="InterPro" id="IPR028207">
    <property type="entry name" value="DNA_pol_B_palm_palm"/>
</dbReference>
<dbReference type="GO" id="GO:0006511">
    <property type="term" value="P:ubiquitin-dependent protein catabolic process"/>
    <property type="evidence" value="ECO:0007669"/>
    <property type="project" value="TreeGrafter"/>
</dbReference>
<dbReference type="InterPro" id="IPR044611">
    <property type="entry name" value="E3A/B/C-like"/>
</dbReference>
<name>A0A830CR43_9LAMI</name>
<evidence type="ECO:0000259" key="5">
    <source>
        <dbReference type="Pfam" id="PF14792"/>
    </source>
</evidence>
<gene>
    <name evidence="6" type="ORF">PHJA_002380100</name>
</gene>
<evidence type="ECO:0000313" key="7">
    <source>
        <dbReference type="Proteomes" id="UP000653305"/>
    </source>
</evidence>
<evidence type="ECO:0000313" key="6">
    <source>
        <dbReference type="EMBL" id="GFQ02361.1"/>
    </source>
</evidence>
<dbReference type="AlphaFoldDB" id="A0A830CR43"/>
<evidence type="ECO:0000256" key="1">
    <source>
        <dbReference type="ARBA" id="ARBA00000885"/>
    </source>
</evidence>
<comment type="catalytic activity">
    <reaction evidence="1">
        <text>S-ubiquitinyl-[E2 ubiquitin-conjugating enzyme]-L-cysteine + [acceptor protein]-L-lysine = [E2 ubiquitin-conjugating enzyme]-L-cysteine + N(6)-ubiquitinyl-[acceptor protein]-L-lysine.</text>
        <dbReference type="EC" id="2.3.2.26"/>
    </reaction>
</comment>
<proteinExistence type="predicted"/>